<keyword evidence="1" id="KW-0812">Transmembrane</keyword>
<feature type="transmembrane region" description="Helical" evidence="1">
    <location>
        <begin position="69"/>
        <end position="91"/>
    </location>
</feature>
<gene>
    <name evidence="2" type="ORF">HDF14_000826</name>
</gene>
<evidence type="ECO:0000313" key="3">
    <source>
        <dbReference type="Proteomes" id="UP000535182"/>
    </source>
</evidence>
<dbReference type="Proteomes" id="UP000535182">
    <property type="component" value="Unassembled WGS sequence"/>
</dbReference>
<evidence type="ECO:0008006" key="4">
    <source>
        <dbReference type="Google" id="ProtNLM"/>
    </source>
</evidence>
<keyword evidence="3" id="KW-1185">Reference proteome</keyword>
<dbReference type="RefSeq" id="WP_183973777.1">
    <property type="nucleotide sequence ID" value="NZ_JACHEB010000002.1"/>
</dbReference>
<keyword evidence="1" id="KW-1133">Transmembrane helix</keyword>
<protein>
    <recommendedName>
        <fullName evidence="4">Transmembrane protein</fullName>
    </recommendedName>
</protein>
<evidence type="ECO:0000256" key="1">
    <source>
        <dbReference type="SAM" id="Phobius"/>
    </source>
</evidence>
<name>A0A9X0QB67_9BACT</name>
<dbReference type="AlphaFoldDB" id="A0A9X0QB67"/>
<dbReference type="EMBL" id="JACHEB010000002">
    <property type="protein sequence ID" value="MBB5327221.1"/>
    <property type="molecule type" value="Genomic_DNA"/>
</dbReference>
<accession>A0A9X0QB67</accession>
<keyword evidence="1" id="KW-0472">Membrane</keyword>
<reference evidence="2 3" key="1">
    <citation type="submission" date="2020-08" db="EMBL/GenBank/DDBJ databases">
        <title>Genomic Encyclopedia of Type Strains, Phase IV (KMG-V): Genome sequencing to study the core and pangenomes of soil and plant-associated prokaryotes.</title>
        <authorList>
            <person name="Whitman W."/>
        </authorList>
    </citation>
    <scope>NUCLEOTIDE SEQUENCE [LARGE SCALE GENOMIC DNA]</scope>
    <source>
        <strain evidence="2 3">X5P2</strain>
    </source>
</reference>
<proteinExistence type="predicted"/>
<comment type="caution">
    <text evidence="2">The sequence shown here is derived from an EMBL/GenBank/DDBJ whole genome shotgun (WGS) entry which is preliminary data.</text>
</comment>
<organism evidence="2 3">
    <name type="scientific">Tunturiibacter gelidiferens</name>
    <dbReference type="NCBI Taxonomy" id="3069689"/>
    <lineage>
        <taxon>Bacteria</taxon>
        <taxon>Pseudomonadati</taxon>
        <taxon>Acidobacteriota</taxon>
        <taxon>Terriglobia</taxon>
        <taxon>Terriglobales</taxon>
        <taxon>Acidobacteriaceae</taxon>
        <taxon>Tunturiibacter</taxon>
    </lineage>
</organism>
<evidence type="ECO:0000313" key="2">
    <source>
        <dbReference type="EMBL" id="MBB5327221.1"/>
    </source>
</evidence>
<sequence>MFMRVRRTVPQFTFSLSARFVNSLSSVSTGFFRFFSVLFENRYIFLISSEKIQVLAAKNSAINPRSHRIFALAIAVAFVFVFVFLVVIPAGDLLLPLSLLSSSPFSIQQKPRHLDRGCSQFHREQRSGETPHSLPLYLCLYSCRFVFVKIRRPNRISSLRINL</sequence>